<dbReference type="GO" id="GO:0005886">
    <property type="term" value="C:plasma membrane"/>
    <property type="evidence" value="ECO:0007669"/>
    <property type="project" value="UniProtKB-SubCell"/>
</dbReference>
<protein>
    <recommendedName>
        <fullName evidence="4">High frequency lysogenization protein HflD homolog</fullName>
    </recommendedName>
</protein>
<dbReference type="PANTHER" id="PTHR38100:SF1">
    <property type="entry name" value="HIGH FREQUENCY LYSOGENIZATION PROTEIN HFLD"/>
    <property type="match status" value="1"/>
</dbReference>
<dbReference type="EMBL" id="JAOVZO020000020">
    <property type="protein sequence ID" value="MDC8015086.1"/>
    <property type="molecule type" value="Genomic_DNA"/>
</dbReference>
<comment type="similarity">
    <text evidence="4">Belongs to the HflD family.</text>
</comment>
<gene>
    <name evidence="4 5" type="primary">hflD</name>
    <name evidence="5" type="ORF">OD750_021285</name>
</gene>
<proteinExistence type="inferred from homology"/>
<accession>A0A9X4BJH5</accession>
<keyword evidence="6" id="KW-1185">Reference proteome</keyword>
<evidence type="ECO:0000256" key="2">
    <source>
        <dbReference type="ARBA" id="ARBA00022490"/>
    </source>
</evidence>
<comment type="subcellular location">
    <subcellularLocation>
        <location evidence="4">Cytoplasm</location>
    </subcellularLocation>
    <subcellularLocation>
        <location evidence="4">Cell membrane</location>
        <topology evidence="4">Peripheral membrane protein</topology>
        <orientation evidence="4">Cytoplasmic side</orientation>
    </subcellularLocation>
</comment>
<evidence type="ECO:0000256" key="1">
    <source>
        <dbReference type="ARBA" id="ARBA00022475"/>
    </source>
</evidence>
<name>A0A9X4BJH5_9GAMM</name>
<dbReference type="NCBIfam" id="NF001246">
    <property type="entry name" value="PRK00218.1-2"/>
    <property type="match status" value="1"/>
</dbReference>
<dbReference type="InterPro" id="IPR035932">
    <property type="entry name" value="HflD-like_sf"/>
</dbReference>
<dbReference type="InterPro" id="IPR007451">
    <property type="entry name" value="HflD"/>
</dbReference>
<dbReference type="Gene3D" id="1.10.3890.10">
    <property type="entry name" value="HflD-like"/>
    <property type="match status" value="1"/>
</dbReference>
<evidence type="ECO:0000313" key="6">
    <source>
        <dbReference type="Proteomes" id="UP001139971"/>
    </source>
</evidence>
<reference evidence="5" key="1">
    <citation type="submission" date="2023-02" db="EMBL/GenBank/DDBJ databases">
        <title>Tahibacter soli sp. nov. isolated from soil.</title>
        <authorList>
            <person name="Baek J.H."/>
            <person name="Lee J.K."/>
            <person name="Choi D.G."/>
            <person name="Jeon C.O."/>
        </authorList>
    </citation>
    <scope>NUCLEOTIDE SEQUENCE</scope>
    <source>
        <strain evidence="5">BL</strain>
    </source>
</reference>
<comment type="caution">
    <text evidence="5">The sequence shown here is derived from an EMBL/GenBank/DDBJ whole genome shotgun (WGS) entry which is preliminary data.</text>
</comment>
<dbReference type="RefSeq" id="WP_263544109.1">
    <property type="nucleotide sequence ID" value="NZ_JAOVZO020000020.1"/>
</dbReference>
<keyword evidence="3 4" id="KW-0472">Membrane</keyword>
<dbReference type="SUPFAM" id="SSF101322">
    <property type="entry name" value="YcfC-like"/>
    <property type="match status" value="1"/>
</dbReference>
<evidence type="ECO:0000256" key="4">
    <source>
        <dbReference type="HAMAP-Rule" id="MF_00695"/>
    </source>
</evidence>
<dbReference type="GO" id="GO:0005737">
    <property type="term" value="C:cytoplasm"/>
    <property type="evidence" value="ECO:0007669"/>
    <property type="project" value="UniProtKB-SubCell"/>
</dbReference>
<dbReference type="AlphaFoldDB" id="A0A9X4BJH5"/>
<dbReference type="Pfam" id="PF04356">
    <property type="entry name" value="DUF489"/>
    <property type="match status" value="1"/>
</dbReference>
<dbReference type="Proteomes" id="UP001139971">
    <property type="component" value="Unassembled WGS sequence"/>
</dbReference>
<dbReference type="HAMAP" id="MF_00695">
    <property type="entry name" value="HflD_protein"/>
    <property type="match status" value="1"/>
</dbReference>
<keyword evidence="1 4" id="KW-1003">Cell membrane</keyword>
<sequence length="206" mass="22206">MNEERVIALAGLFQAAGLVRSLATTGNCDAAALEASVGSVLRLDTEAPADAFGGVGGVRYGLETLIAQIDDGARDITITQIAVAVLRLERKLARRRPMLEALREGIVATQRQVDHLGIVHASVLGKLSELYSTTLSTLRPRIVVSGNPLYLTQSTHVERIRATLLAAVRAAVMWRQLGGNQWQLVFKRRQCAMLARGLLAGSQLGR</sequence>
<evidence type="ECO:0000313" key="5">
    <source>
        <dbReference type="EMBL" id="MDC8015086.1"/>
    </source>
</evidence>
<dbReference type="PANTHER" id="PTHR38100">
    <property type="entry name" value="HIGH FREQUENCY LYSOGENIZATION PROTEIN HFLD"/>
    <property type="match status" value="1"/>
</dbReference>
<keyword evidence="2 4" id="KW-0963">Cytoplasm</keyword>
<evidence type="ECO:0000256" key="3">
    <source>
        <dbReference type="ARBA" id="ARBA00023136"/>
    </source>
</evidence>
<organism evidence="5 6">
    <name type="scientific">Tahibacter soli</name>
    <dbReference type="NCBI Taxonomy" id="2983605"/>
    <lineage>
        <taxon>Bacteria</taxon>
        <taxon>Pseudomonadati</taxon>
        <taxon>Pseudomonadota</taxon>
        <taxon>Gammaproteobacteria</taxon>
        <taxon>Lysobacterales</taxon>
        <taxon>Rhodanobacteraceae</taxon>
        <taxon>Tahibacter</taxon>
    </lineage>
</organism>